<dbReference type="InterPro" id="IPR037026">
    <property type="entry name" value="Vgr_OB-fold_dom_sf"/>
</dbReference>
<dbReference type="SUPFAM" id="SSF69279">
    <property type="entry name" value="Phage tail proteins"/>
    <property type="match status" value="2"/>
</dbReference>
<feature type="region of interest" description="Disordered" evidence="2">
    <location>
        <begin position="501"/>
        <end position="523"/>
    </location>
</feature>
<dbReference type="Pfam" id="PF10106">
    <property type="entry name" value="DUF2345"/>
    <property type="match status" value="1"/>
</dbReference>
<keyword evidence="8" id="KW-1185">Reference proteome</keyword>
<dbReference type="EMBL" id="CP038228">
    <property type="protein sequence ID" value="QDI03868.1"/>
    <property type="molecule type" value="Genomic_DNA"/>
</dbReference>
<evidence type="ECO:0000256" key="1">
    <source>
        <dbReference type="ARBA" id="ARBA00005558"/>
    </source>
</evidence>
<dbReference type="InterPro" id="IPR017847">
    <property type="entry name" value="T6SS_RhsGE_Vgr_subset"/>
</dbReference>
<dbReference type="InterPro" id="IPR036365">
    <property type="entry name" value="PGBD-like_sf"/>
</dbReference>
<dbReference type="InterPro" id="IPR006533">
    <property type="entry name" value="T6SS_Vgr_RhsGE"/>
</dbReference>
<feature type="domain" description="Gp5/Type VI secretion system Vgr protein OB-fold" evidence="4">
    <location>
        <begin position="439"/>
        <end position="488"/>
    </location>
</feature>
<dbReference type="NCBIfam" id="TIGR03361">
    <property type="entry name" value="VI_Rhs_Vgr"/>
    <property type="match status" value="1"/>
</dbReference>
<dbReference type="InterPro" id="IPR036366">
    <property type="entry name" value="PGBDSf"/>
</dbReference>
<dbReference type="InterPro" id="IPR018769">
    <property type="entry name" value="VgrG2_DUF2345"/>
</dbReference>
<dbReference type="InterPro" id="IPR028244">
    <property type="entry name" value="T6SS_Rhs_Vgr_dom"/>
</dbReference>
<evidence type="ECO:0000256" key="2">
    <source>
        <dbReference type="SAM" id="MobiDB-lite"/>
    </source>
</evidence>
<dbReference type="Gene3D" id="4.10.220.110">
    <property type="match status" value="1"/>
</dbReference>
<evidence type="ECO:0000259" key="5">
    <source>
        <dbReference type="Pfam" id="PF10106"/>
    </source>
</evidence>
<dbReference type="Gene3D" id="1.10.101.10">
    <property type="entry name" value="PGBD-like superfamily/PGBD"/>
    <property type="match status" value="1"/>
</dbReference>
<evidence type="ECO:0000259" key="4">
    <source>
        <dbReference type="Pfam" id="PF04717"/>
    </source>
</evidence>
<dbReference type="AlphaFoldDB" id="A0A514ECT6"/>
<proteinExistence type="inferred from homology"/>
<dbReference type="Pfam" id="PF05954">
    <property type="entry name" value="Phage_GPD"/>
    <property type="match status" value="1"/>
</dbReference>
<accession>A0A514ECT6</accession>
<reference evidence="7 8" key="1">
    <citation type="submission" date="2019-03" db="EMBL/GenBank/DDBJ databases">
        <title>Tal1 in Xanthomonas translucens pv. cerealis Contributes to Virulence in Bacterial Leaf Streak of Wheat.</title>
        <authorList>
            <person name="Shah S.M.A."/>
            <person name="Haq F."/>
            <person name="Ma W."/>
            <person name="Xu X."/>
            <person name="Wang S."/>
            <person name="Xu Z."/>
            <person name="Zou L."/>
            <person name="Zhu B."/>
            <person name="Chen G."/>
        </authorList>
    </citation>
    <scope>NUCLEOTIDE SEQUENCE [LARGE SCALE GENOMIC DNA]</scope>
    <source>
        <strain evidence="7 8">01</strain>
    </source>
</reference>
<dbReference type="SUPFAM" id="SSF69349">
    <property type="entry name" value="Phage fibre proteins"/>
    <property type="match status" value="1"/>
</dbReference>
<evidence type="ECO:0000313" key="7">
    <source>
        <dbReference type="EMBL" id="QDI03868.1"/>
    </source>
</evidence>
<organism evidence="7 8">
    <name type="scientific">Xanthomonas cerealis pv. cerealis</name>
    <dbReference type="NCBI Taxonomy" id="152263"/>
    <lineage>
        <taxon>Bacteria</taxon>
        <taxon>Pseudomonadati</taxon>
        <taxon>Pseudomonadota</taxon>
        <taxon>Gammaproteobacteria</taxon>
        <taxon>Lysobacterales</taxon>
        <taxon>Lysobacteraceae</taxon>
        <taxon>Xanthomonas</taxon>
        <taxon>Xanthomonas translucens group</taxon>
        <taxon>Xanthomonas cerealis</taxon>
    </lineage>
</organism>
<dbReference type="Gene3D" id="2.30.110.50">
    <property type="match status" value="1"/>
</dbReference>
<dbReference type="Gene3D" id="2.40.50.230">
    <property type="entry name" value="Gp5 N-terminal domain"/>
    <property type="match status" value="1"/>
</dbReference>
<dbReference type="SUPFAM" id="SSF47090">
    <property type="entry name" value="PGBD-like"/>
    <property type="match status" value="1"/>
</dbReference>
<dbReference type="InterPro" id="IPR006531">
    <property type="entry name" value="Gp5/Vgr_OB"/>
</dbReference>
<dbReference type="SUPFAM" id="SSF69255">
    <property type="entry name" value="gp5 N-terminal domain-like"/>
    <property type="match status" value="1"/>
</dbReference>
<feature type="region of interest" description="Disordered" evidence="2">
    <location>
        <begin position="413"/>
        <end position="440"/>
    </location>
</feature>
<dbReference type="InterPro" id="IPR002477">
    <property type="entry name" value="Peptidoglycan-bd-like"/>
</dbReference>
<sequence>MDMPTLAVALASLAQPSQHARLIQLRAPVEGLVVERFHGQEAVCGATVLQIACLATSAFLEAEALLEQPLDLQLRQADGTQRHWQGLCTEVAQLGGDGGLARYRLTLAPWTALLELRRNALVFQDLDARAICERIFADYPQAAFRFDVQAALPAHPITTQYRETDWAFVTRLLAEAGLAWRYAYAQDEDSEATAATLVIFDPQAQVPDSGTIRFHRSDAAEADDAIGAFGERRGVVPTASTVTSWHSEQVRAVAAQAQAEAGALPPLEVYVQPRAGRFAQEATAQDQAQARLDALRVPHTLHAGAGSARVLAAGAAFTLRQHAQHDGQRFVPVAIEHVAVNNLGQGIVALLDAPELEHGSYRNRFLAVPAATPLRALPQDRPRMPGPQSARVVGVADAALSPSRDHQVRIQFPWQRGDQPTPGGLTDSASTAPGHAPGDQRAGTWVPVAEWVAGPNWGSHFLPRIGSEVLVEFLHGDIDQPRITGQLYNGEVAPPFGGGLDESASHPGTLSGLHTQSHDGSGTQQWLLDDTPGQLRTRLHTSLADTRLELGYLVQHSDTARGALRGQGFELASQGWGNVHAAQGLLLSSSARGQGASTALDVAEAVAQLQGAERTAQALHDTLTQQQVPGLDAHPSVTRLREAIDPQAQGKYTAAVGGQPATKPADGGRDGQAPVERFAEARLLGESPDHIAWTTPASAVAYAGQALQLTVQHDAQLSAGQTLSAVSGQHTALFAQRGPIKLIAAAGPVSLQAHTGALELLADQALTVTATDTRIDVLAQQKIVLQAGQTRLTLEGGDITFACPGQFTVKASRHPFLGPETNPAIPEHLPKETVLLPKQFGIRVGQQFNLSGLQGKPYKLELGGQIFEGELSSDGTVIHELPKGARKGKLTVYPFGLENHPWEWKLDLASQKKTSEHMGLQSRLKNLGFYHGEIDGDFGPLSRMAIQRFHRAKGIAGLNIPSQQGVTSLGNDHDI</sequence>
<feature type="domain" description="Peptidoglycan binding-like" evidence="3">
    <location>
        <begin position="920"/>
        <end position="955"/>
    </location>
</feature>
<feature type="domain" description="DUF2345" evidence="5">
    <location>
        <begin position="671"/>
        <end position="819"/>
    </location>
</feature>
<evidence type="ECO:0000259" key="3">
    <source>
        <dbReference type="Pfam" id="PF01471"/>
    </source>
</evidence>
<evidence type="ECO:0000259" key="6">
    <source>
        <dbReference type="Pfam" id="PF13296"/>
    </source>
</evidence>
<dbReference type="Pfam" id="PF04717">
    <property type="entry name" value="Phage_base_V"/>
    <property type="match status" value="1"/>
</dbReference>
<protein>
    <submittedName>
        <fullName evidence="7">Type VI secretion system tip protein VgrG</fullName>
    </submittedName>
</protein>
<dbReference type="NCBIfam" id="TIGR01646">
    <property type="entry name" value="vgr_GE"/>
    <property type="match status" value="1"/>
</dbReference>
<dbReference type="Pfam" id="PF13296">
    <property type="entry name" value="T6SS_Vgr"/>
    <property type="match status" value="1"/>
</dbReference>
<dbReference type="Proteomes" id="UP000319349">
    <property type="component" value="Chromosome"/>
</dbReference>
<feature type="compositionally biased region" description="Polar residues" evidence="2">
    <location>
        <begin position="506"/>
        <end position="523"/>
    </location>
</feature>
<dbReference type="Pfam" id="PF01471">
    <property type="entry name" value="PG_binding_1"/>
    <property type="match status" value="1"/>
</dbReference>
<comment type="similarity">
    <text evidence="1">Belongs to the VgrG protein family.</text>
</comment>
<dbReference type="Gene3D" id="3.55.50.10">
    <property type="entry name" value="Baseplate protein-like domains"/>
    <property type="match status" value="1"/>
</dbReference>
<dbReference type="RefSeq" id="WP_142742306.1">
    <property type="nucleotide sequence ID" value="NZ_CP038228.1"/>
</dbReference>
<feature type="domain" description="Putative type VI secretion system Rhs element associated Vgr" evidence="6">
    <location>
        <begin position="517"/>
        <end position="621"/>
    </location>
</feature>
<gene>
    <name evidence="7" type="primary">tssI</name>
    <name evidence="7" type="ORF">E4A48_09315</name>
</gene>
<evidence type="ECO:0000313" key="8">
    <source>
        <dbReference type="Proteomes" id="UP000319349"/>
    </source>
</evidence>
<feature type="region of interest" description="Disordered" evidence="2">
    <location>
        <begin position="652"/>
        <end position="672"/>
    </location>
</feature>
<name>A0A514ECT6_9XANT</name>